<keyword evidence="2" id="KW-1003">Cell membrane</keyword>
<evidence type="ECO:0000313" key="10">
    <source>
        <dbReference type="Proteomes" id="UP001596150"/>
    </source>
</evidence>
<evidence type="ECO:0000256" key="4">
    <source>
        <dbReference type="ARBA" id="ARBA00022989"/>
    </source>
</evidence>
<dbReference type="PANTHER" id="PTHR42920">
    <property type="entry name" value="OS03G0707200 PROTEIN-RELATED"/>
    <property type="match status" value="1"/>
</dbReference>
<protein>
    <submittedName>
        <fullName evidence="9">DMT family transporter</fullName>
    </submittedName>
</protein>
<dbReference type="Pfam" id="PF00892">
    <property type="entry name" value="EamA"/>
    <property type="match status" value="2"/>
</dbReference>
<name>A0ABW0PT83_9HYPH</name>
<keyword evidence="4 7" id="KW-1133">Transmembrane helix</keyword>
<feature type="transmembrane region" description="Helical" evidence="7">
    <location>
        <begin position="45"/>
        <end position="63"/>
    </location>
</feature>
<reference evidence="10" key="1">
    <citation type="journal article" date="2019" name="Int. J. Syst. Evol. Microbiol.">
        <title>The Global Catalogue of Microorganisms (GCM) 10K type strain sequencing project: providing services to taxonomists for standard genome sequencing and annotation.</title>
        <authorList>
            <consortium name="The Broad Institute Genomics Platform"/>
            <consortium name="The Broad Institute Genome Sequencing Center for Infectious Disease"/>
            <person name="Wu L."/>
            <person name="Ma J."/>
        </authorList>
    </citation>
    <scope>NUCLEOTIDE SEQUENCE [LARGE SCALE GENOMIC DNA]</scope>
    <source>
        <strain evidence="10">KACC 12633</strain>
    </source>
</reference>
<dbReference type="InterPro" id="IPR000620">
    <property type="entry name" value="EamA_dom"/>
</dbReference>
<feature type="transmembrane region" description="Helical" evidence="7">
    <location>
        <begin position="104"/>
        <end position="123"/>
    </location>
</feature>
<accession>A0ABW0PT83</accession>
<comment type="subcellular location">
    <subcellularLocation>
        <location evidence="1">Cell membrane</location>
        <topology evidence="1">Multi-pass membrane protein</topology>
    </subcellularLocation>
</comment>
<feature type="transmembrane region" description="Helical" evidence="7">
    <location>
        <begin position="161"/>
        <end position="181"/>
    </location>
</feature>
<evidence type="ECO:0000259" key="8">
    <source>
        <dbReference type="Pfam" id="PF00892"/>
    </source>
</evidence>
<evidence type="ECO:0000256" key="2">
    <source>
        <dbReference type="ARBA" id="ARBA00022475"/>
    </source>
</evidence>
<feature type="domain" description="EamA" evidence="8">
    <location>
        <begin position="157"/>
        <end position="287"/>
    </location>
</feature>
<feature type="transmembrane region" description="Helical" evidence="7">
    <location>
        <begin position="135"/>
        <end position="155"/>
    </location>
</feature>
<dbReference type="InterPro" id="IPR037185">
    <property type="entry name" value="EmrE-like"/>
</dbReference>
<evidence type="ECO:0000256" key="3">
    <source>
        <dbReference type="ARBA" id="ARBA00022692"/>
    </source>
</evidence>
<proteinExistence type="predicted"/>
<dbReference type="Proteomes" id="UP001596150">
    <property type="component" value="Unassembled WGS sequence"/>
</dbReference>
<feature type="domain" description="EamA" evidence="8">
    <location>
        <begin position="19"/>
        <end position="145"/>
    </location>
</feature>
<feature type="region of interest" description="Disordered" evidence="6">
    <location>
        <begin position="296"/>
        <end position="317"/>
    </location>
</feature>
<feature type="transmembrane region" description="Helical" evidence="7">
    <location>
        <begin position="20"/>
        <end position="39"/>
    </location>
</feature>
<evidence type="ECO:0000256" key="1">
    <source>
        <dbReference type="ARBA" id="ARBA00004651"/>
    </source>
</evidence>
<gene>
    <name evidence="9" type="ORF">ACFPP9_07395</name>
</gene>
<feature type="transmembrane region" description="Helical" evidence="7">
    <location>
        <begin position="272"/>
        <end position="290"/>
    </location>
</feature>
<feature type="transmembrane region" description="Helical" evidence="7">
    <location>
        <begin position="248"/>
        <end position="266"/>
    </location>
</feature>
<keyword evidence="3 7" id="KW-0812">Transmembrane</keyword>
<keyword evidence="10" id="KW-1185">Reference proteome</keyword>
<dbReference type="SUPFAM" id="SSF103481">
    <property type="entry name" value="Multidrug resistance efflux transporter EmrE"/>
    <property type="match status" value="2"/>
</dbReference>
<sequence>MVHISGFRKIPFSLSRQELLLVAITMVWGGTFLVVHIAMRHSGPLFFVGLRFVAAGLLTLLLFRRSMAGLTRLEFRAGLSIGVAIFLGYALQTYGLQTITSSQSAFISALYVPMVPFLQWFVLRRAPHPMSWVGIAFAFVGLLLLAGPAAGSVALGKGEVATLLGAVAIAVEIILVGRYAGRVDTRRITIVQLLAAGMFSLVLMPVAGEALPEFSWTLFACVIGLAVASALIQFSINWAQKTVSPTRATVIYAGEPVWGGLIGRLAGDRLPALAIVGAGLIVVGVLVSEWRPGRRSQRKTARTQPLANHVEPSQAEI</sequence>
<dbReference type="RefSeq" id="WP_266342173.1">
    <property type="nucleotide sequence ID" value="NZ_JAPKNH010000001.1"/>
</dbReference>
<evidence type="ECO:0000256" key="6">
    <source>
        <dbReference type="SAM" id="MobiDB-lite"/>
    </source>
</evidence>
<comment type="caution">
    <text evidence="9">The sequence shown here is derived from an EMBL/GenBank/DDBJ whole genome shotgun (WGS) entry which is preliminary data.</text>
</comment>
<evidence type="ECO:0000256" key="5">
    <source>
        <dbReference type="ARBA" id="ARBA00023136"/>
    </source>
</evidence>
<organism evidence="9 10">
    <name type="scientific">Kaistia terrae</name>
    <dbReference type="NCBI Taxonomy" id="537017"/>
    <lineage>
        <taxon>Bacteria</taxon>
        <taxon>Pseudomonadati</taxon>
        <taxon>Pseudomonadota</taxon>
        <taxon>Alphaproteobacteria</taxon>
        <taxon>Hyphomicrobiales</taxon>
        <taxon>Kaistiaceae</taxon>
        <taxon>Kaistia</taxon>
    </lineage>
</organism>
<evidence type="ECO:0000256" key="7">
    <source>
        <dbReference type="SAM" id="Phobius"/>
    </source>
</evidence>
<feature type="transmembrane region" description="Helical" evidence="7">
    <location>
        <begin position="188"/>
        <end position="208"/>
    </location>
</feature>
<keyword evidence="5 7" id="KW-0472">Membrane</keyword>
<dbReference type="PANTHER" id="PTHR42920:SF5">
    <property type="entry name" value="EAMA DOMAIN-CONTAINING PROTEIN"/>
    <property type="match status" value="1"/>
</dbReference>
<feature type="transmembrane region" description="Helical" evidence="7">
    <location>
        <begin position="214"/>
        <end position="236"/>
    </location>
</feature>
<dbReference type="InterPro" id="IPR051258">
    <property type="entry name" value="Diverse_Substrate_Transporter"/>
</dbReference>
<dbReference type="EMBL" id="JBHSML010000003">
    <property type="protein sequence ID" value="MFC5515590.1"/>
    <property type="molecule type" value="Genomic_DNA"/>
</dbReference>
<evidence type="ECO:0000313" key="9">
    <source>
        <dbReference type="EMBL" id="MFC5515590.1"/>
    </source>
</evidence>
<feature type="transmembrane region" description="Helical" evidence="7">
    <location>
        <begin position="75"/>
        <end position="92"/>
    </location>
</feature>